<feature type="compositionally biased region" description="Basic residues" evidence="1">
    <location>
        <begin position="87"/>
        <end position="100"/>
    </location>
</feature>
<evidence type="ECO:0000313" key="2">
    <source>
        <dbReference type="EMBL" id="PFH53606.1"/>
    </source>
</evidence>
<accession>A0A2A9NZP2</accession>
<name>A0A2A9NZP2_9AGAR</name>
<keyword evidence="3" id="KW-1185">Reference proteome</keyword>
<organism evidence="2 3">
    <name type="scientific">Amanita thiersii Skay4041</name>
    <dbReference type="NCBI Taxonomy" id="703135"/>
    <lineage>
        <taxon>Eukaryota</taxon>
        <taxon>Fungi</taxon>
        <taxon>Dikarya</taxon>
        <taxon>Basidiomycota</taxon>
        <taxon>Agaricomycotina</taxon>
        <taxon>Agaricomycetes</taxon>
        <taxon>Agaricomycetidae</taxon>
        <taxon>Agaricales</taxon>
        <taxon>Pluteineae</taxon>
        <taxon>Amanitaceae</taxon>
        <taxon>Amanita</taxon>
    </lineage>
</organism>
<gene>
    <name evidence="2" type="ORF">AMATHDRAFT_1249</name>
</gene>
<proteinExistence type="predicted"/>
<dbReference type="EMBL" id="KZ301973">
    <property type="protein sequence ID" value="PFH53606.1"/>
    <property type="molecule type" value="Genomic_DNA"/>
</dbReference>
<dbReference type="Proteomes" id="UP000242287">
    <property type="component" value="Unassembled WGS sequence"/>
</dbReference>
<sequence length="665" mass="73692">MAISATTIITSPSTGDTLEETKMASSIEYLAHILQIRVETLRQVAEHMQDAGSHNNSEDICAQTGSINPLVADLSQAVSGPTVPQPHNRRLKNKRAPRQTRISARRKITHTTMAADVLPISSTSAYIHNYMSSSQEFGRHESHNIAMPDTETPMDGLTESSALGRLGQFRARLFTAVQDLTFAKTLLGQRMKKTAGIIKTGAKYFGIARTNDFLQDFASNKSKSRRQCSTRTTSYAWRTTEEVLSAILPDDEDCSNYISTHQDTISSDSNASRILKESLVTRESCLDRSDIDVHENTLTCPAEYTKEILPGNAKPSGLIAPISSSRKRRRDEDNESEAEVEASIVSDQLPITSSVKRLRLLGPSASGSTSDVQPGREKSTNTDIPVTYVHLADEQSVSEEEESDRWEAEEVSERLLGQSLDSSVEGEKSELNLLQDHQPPSTQISDRSTIDFTVSIIGKSTPCATRSARRYHPYQLGRQLSSPSPPSRQTTARRSGPPLSPPPPPAVIPKGEPHSDEHEDALRLPSVKPAPQQLDPAAVPVSSRVKDPPAEDLPQSNFLPGGTKREIPERRRLDFAHEIMLGSRSNGNGYKLYDLTKRPGWEDCDLKYKRAREAGEAARLAEFEKAQKEQVIKPDGVEVKREPDIKTEQQQIRIPQRVLRKRIKN</sequence>
<feature type="region of interest" description="Disordered" evidence="1">
    <location>
        <begin position="416"/>
        <end position="447"/>
    </location>
</feature>
<feature type="region of interest" description="Disordered" evidence="1">
    <location>
        <begin position="310"/>
        <end position="341"/>
    </location>
</feature>
<reference evidence="2 3" key="1">
    <citation type="submission" date="2014-02" db="EMBL/GenBank/DDBJ databases">
        <title>Transposable element dynamics among asymbiotic and ectomycorrhizal Amanita fungi.</title>
        <authorList>
            <consortium name="DOE Joint Genome Institute"/>
            <person name="Hess J."/>
            <person name="Skrede I."/>
            <person name="Wolfe B."/>
            <person name="LaButti K."/>
            <person name="Ohm R.A."/>
            <person name="Grigoriev I.V."/>
            <person name="Pringle A."/>
        </authorList>
    </citation>
    <scope>NUCLEOTIDE SEQUENCE [LARGE SCALE GENOMIC DNA]</scope>
    <source>
        <strain evidence="2 3">SKay4041</strain>
    </source>
</reference>
<feature type="region of interest" description="Disordered" evidence="1">
    <location>
        <begin position="360"/>
        <end position="385"/>
    </location>
</feature>
<evidence type="ECO:0000256" key="1">
    <source>
        <dbReference type="SAM" id="MobiDB-lite"/>
    </source>
</evidence>
<feature type="region of interest" description="Disordered" evidence="1">
    <location>
        <begin position="79"/>
        <end position="100"/>
    </location>
</feature>
<protein>
    <submittedName>
        <fullName evidence="2">Uncharacterized protein</fullName>
    </submittedName>
</protein>
<feature type="compositionally biased region" description="Polar residues" evidence="1">
    <location>
        <begin position="438"/>
        <end position="447"/>
    </location>
</feature>
<feature type="region of interest" description="Disordered" evidence="1">
    <location>
        <begin position="475"/>
        <end position="566"/>
    </location>
</feature>
<dbReference type="AlphaFoldDB" id="A0A2A9NZP2"/>
<feature type="compositionally biased region" description="Basic and acidic residues" evidence="1">
    <location>
        <begin position="511"/>
        <end position="522"/>
    </location>
</feature>
<feature type="compositionally biased region" description="Pro residues" evidence="1">
    <location>
        <begin position="498"/>
        <end position="507"/>
    </location>
</feature>
<evidence type="ECO:0000313" key="3">
    <source>
        <dbReference type="Proteomes" id="UP000242287"/>
    </source>
</evidence>